<feature type="domain" description="DUF4246" evidence="2">
    <location>
        <begin position="61"/>
        <end position="499"/>
    </location>
</feature>
<dbReference type="OrthoDB" id="415532at2759"/>
<feature type="region of interest" description="Disordered" evidence="1">
    <location>
        <begin position="273"/>
        <end position="296"/>
    </location>
</feature>
<dbReference type="Proteomes" id="UP000054477">
    <property type="component" value="Unassembled WGS sequence"/>
</dbReference>
<dbReference type="PANTHER" id="PTHR33119">
    <property type="entry name" value="IFI3P"/>
    <property type="match status" value="1"/>
</dbReference>
<reference evidence="4 5" key="1">
    <citation type="submission" date="2014-04" db="EMBL/GenBank/DDBJ databases">
        <authorList>
            <consortium name="DOE Joint Genome Institute"/>
            <person name="Kuo A."/>
            <person name="Kohler A."/>
            <person name="Nagy L.G."/>
            <person name="Floudas D."/>
            <person name="Copeland A."/>
            <person name="Barry K.W."/>
            <person name="Cichocki N."/>
            <person name="Veneault-Fourrey C."/>
            <person name="LaButti K."/>
            <person name="Lindquist E.A."/>
            <person name="Lipzen A."/>
            <person name="Lundell T."/>
            <person name="Morin E."/>
            <person name="Murat C."/>
            <person name="Sun H."/>
            <person name="Tunlid A."/>
            <person name="Henrissat B."/>
            <person name="Grigoriev I.V."/>
            <person name="Hibbett D.S."/>
            <person name="Martin F."/>
            <person name="Nordberg H.P."/>
            <person name="Cantor M.N."/>
            <person name="Hua S.X."/>
        </authorList>
    </citation>
    <scope>NUCLEOTIDE SEQUENCE [LARGE SCALE GENOMIC DNA]</scope>
    <source>
        <strain evidence="4 5">LaAM-08-1</strain>
    </source>
</reference>
<sequence>MRLITLLEFTMLGFMNQLTDKPGWEHKAGVFDSTITEKWKEEALAQNKPGNFEDTSVGITEKMVDWCFAELQFKAKIFQENGGLVSVYNGDVVKSDSAIPPELQAALKAAVDPLEDVPDRLKDWHPGSDDLVLDLVHPSLFPLVYGRSKVLKEGTTNLDDCIERCGEGETLPVRSDDSTLGRVRVEGDILNINLYSNKFQWLPCEVDISANVGGFVRITSYINNLHPQEHSGLYGVIEQVIARAIPLWNMTLSPLRSGVDKYRRIDYEWVEYNPDPEGFPDEEGPQQEEGEDEDDYWDRRSEWIEETRRVVLPEPGTFAPPSYMTTDPKDQVDLRRDFGERGLQVIVKLANIHLTPEKPEYNGGSWHVEGQMNEHICATALYYYDCENITTSWLAFRQQSKTDDAELINYPQNTNDWLEAVFGCEDRSSSVQQVGAVETRAGRLITFPNILQHQVQPFSLEDRSKPGHRKLLALFLVDPTVKVISTAHVPCQRKDWWQEIVNTRSAIGDLPRELQDQVFEEVEEFPFGMEEAKQLRLELMEERKKFVVDAGNAFENQNTFSLCEH</sequence>
<dbReference type="PANTHER" id="PTHR33119:SF1">
    <property type="entry name" value="FE2OG DIOXYGENASE DOMAIN-CONTAINING PROTEIN"/>
    <property type="match status" value="1"/>
</dbReference>
<evidence type="ECO:0000259" key="3">
    <source>
        <dbReference type="Pfam" id="PF21666"/>
    </source>
</evidence>
<dbReference type="HOGENOM" id="CLU_012066_2_0_1"/>
<evidence type="ECO:0000256" key="1">
    <source>
        <dbReference type="SAM" id="MobiDB-lite"/>
    </source>
</evidence>
<proteinExistence type="predicted"/>
<dbReference type="Pfam" id="PF14033">
    <property type="entry name" value="DUF4246"/>
    <property type="match status" value="1"/>
</dbReference>
<organism evidence="4 5">
    <name type="scientific">Laccaria amethystina LaAM-08-1</name>
    <dbReference type="NCBI Taxonomy" id="1095629"/>
    <lineage>
        <taxon>Eukaryota</taxon>
        <taxon>Fungi</taxon>
        <taxon>Dikarya</taxon>
        <taxon>Basidiomycota</taxon>
        <taxon>Agaricomycotina</taxon>
        <taxon>Agaricomycetes</taxon>
        <taxon>Agaricomycetidae</taxon>
        <taxon>Agaricales</taxon>
        <taxon>Agaricineae</taxon>
        <taxon>Hydnangiaceae</taxon>
        <taxon>Laccaria</taxon>
    </lineage>
</organism>
<dbReference type="InterPro" id="IPR049192">
    <property type="entry name" value="DUF4246_C"/>
</dbReference>
<dbReference type="EMBL" id="KN838674">
    <property type="protein sequence ID" value="KIJ98227.1"/>
    <property type="molecule type" value="Genomic_DNA"/>
</dbReference>
<dbReference type="Pfam" id="PF21666">
    <property type="entry name" value="DUF4246_N"/>
    <property type="match status" value="1"/>
</dbReference>
<feature type="domain" description="DUF4246" evidence="3">
    <location>
        <begin position="2"/>
        <end position="42"/>
    </location>
</feature>
<dbReference type="InterPro" id="IPR025340">
    <property type="entry name" value="DUF4246"/>
</dbReference>
<dbReference type="STRING" id="1095629.A0A0C9XQD0"/>
<evidence type="ECO:0000259" key="2">
    <source>
        <dbReference type="Pfam" id="PF14033"/>
    </source>
</evidence>
<reference evidence="5" key="2">
    <citation type="submission" date="2015-01" db="EMBL/GenBank/DDBJ databases">
        <title>Evolutionary Origins and Diversification of the Mycorrhizal Mutualists.</title>
        <authorList>
            <consortium name="DOE Joint Genome Institute"/>
            <consortium name="Mycorrhizal Genomics Consortium"/>
            <person name="Kohler A."/>
            <person name="Kuo A."/>
            <person name="Nagy L.G."/>
            <person name="Floudas D."/>
            <person name="Copeland A."/>
            <person name="Barry K.W."/>
            <person name="Cichocki N."/>
            <person name="Veneault-Fourrey C."/>
            <person name="LaButti K."/>
            <person name="Lindquist E.A."/>
            <person name="Lipzen A."/>
            <person name="Lundell T."/>
            <person name="Morin E."/>
            <person name="Murat C."/>
            <person name="Riley R."/>
            <person name="Ohm R."/>
            <person name="Sun H."/>
            <person name="Tunlid A."/>
            <person name="Henrissat B."/>
            <person name="Grigoriev I.V."/>
            <person name="Hibbett D.S."/>
            <person name="Martin F."/>
        </authorList>
    </citation>
    <scope>NUCLEOTIDE SEQUENCE [LARGE SCALE GENOMIC DNA]</scope>
    <source>
        <strain evidence="5">LaAM-08-1</strain>
    </source>
</reference>
<evidence type="ECO:0000313" key="5">
    <source>
        <dbReference type="Proteomes" id="UP000054477"/>
    </source>
</evidence>
<protein>
    <submittedName>
        <fullName evidence="4">Uncharacterized protein</fullName>
    </submittedName>
</protein>
<dbReference type="AlphaFoldDB" id="A0A0C9XQD0"/>
<evidence type="ECO:0000313" key="4">
    <source>
        <dbReference type="EMBL" id="KIJ98227.1"/>
    </source>
</evidence>
<gene>
    <name evidence="4" type="ORF">K443DRAFT_104287</name>
</gene>
<accession>A0A0C9XQD0</accession>
<name>A0A0C9XQD0_9AGAR</name>
<dbReference type="InterPro" id="IPR049207">
    <property type="entry name" value="DUF4246_N"/>
</dbReference>
<feature type="compositionally biased region" description="Acidic residues" evidence="1">
    <location>
        <begin position="278"/>
        <end position="296"/>
    </location>
</feature>
<keyword evidence="5" id="KW-1185">Reference proteome</keyword>